<reference evidence="2" key="2">
    <citation type="submission" date="2025-08" db="UniProtKB">
        <authorList>
            <consortium name="Ensembl"/>
        </authorList>
    </citation>
    <scope>IDENTIFICATION</scope>
</reference>
<evidence type="ECO:0000313" key="2">
    <source>
        <dbReference type="Ensembl" id="ENSSSCP00070006760.1"/>
    </source>
</evidence>
<organism evidence="2 3">
    <name type="scientific">Sus scrofa</name>
    <name type="common">Pig</name>
    <dbReference type="NCBI Taxonomy" id="9823"/>
    <lineage>
        <taxon>Eukaryota</taxon>
        <taxon>Metazoa</taxon>
        <taxon>Chordata</taxon>
        <taxon>Craniata</taxon>
        <taxon>Vertebrata</taxon>
        <taxon>Euteleostomi</taxon>
        <taxon>Mammalia</taxon>
        <taxon>Eutheria</taxon>
        <taxon>Laurasiatheria</taxon>
        <taxon>Artiodactyla</taxon>
        <taxon>Suina</taxon>
        <taxon>Suidae</taxon>
        <taxon>Sus</taxon>
    </lineage>
</organism>
<protein>
    <submittedName>
        <fullName evidence="2">Uncharacterized protein</fullName>
    </submittedName>
</protein>
<sequence>MKTFVKMYIWLLRKKQLRLHSLITIMITITIAITITITGTSILGTVIFQSIRNQKRQTLLSSPLLQVFITIMGTRVTKDRVTLRTEICQQEVKVYNFLFHRKSSDEGDA</sequence>
<evidence type="ECO:0000313" key="3">
    <source>
        <dbReference type="Proteomes" id="UP000314985"/>
    </source>
</evidence>
<keyword evidence="1" id="KW-0472">Membrane</keyword>
<dbReference type="Ensembl" id="ENSSSCT00070008225.1">
    <property type="protein sequence ID" value="ENSSSCP00070006760.1"/>
    <property type="gene ID" value="ENSSSCG00070004362.1"/>
</dbReference>
<feature type="transmembrane region" description="Helical" evidence="1">
    <location>
        <begin position="21"/>
        <end position="48"/>
    </location>
</feature>
<dbReference type="Proteomes" id="UP000314985">
    <property type="component" value="Chromosome 16"/>
</dbReference>
<accession>A0A4X1SWF0</accession>
<reference evidence="2 3" key="1">
    <citation type="submission" date="2017-08" db="EMBL/GenBank/DDBJ databases">
        <title>USMARCv1.0.</title>
        <authorList>
            <person name="Hannum G.I."/>
            <person name="Koren S."/>
            <person name="Schroeder S.G."/>
            <person name="Chin S.C."/>
            <person name="Nonneman D.J."/>
            <person name="Becker S.A."/>
            <person name="Rosen B.D."/>
            <person name="Bickhart D.M."/>
            <person name="Putnam N.H."/>
            <person name="Green R.E."/>
            <person name="Tuggle C.K."/>
            <person name="Liu H."/>
            <person name="Rohrer G.A."/>
            <person name="Warr A."/>
            <person name="Hall R."/>
            <person name="Kim K."/>
            <person name="Hume D.A."/>
            <person name="Talbot R."/>
            <person name="Chow W."/>
            <person name="Howe K."/>
            <person name="Schwartz A.S."/>
            <person name="Watson M."/>
            <person name="Archibald A.L."/>
            <person name="Phillippy A.M."/>
            <person name="Smith T.P.L."/>
        </authorList>
    </citation>
    <scope>NUCLEOTIDE SEQUENCE [LARGE SCALE GENOMIC DNA]</scope>
</reference>
<proteinExistence type="predicted"/>
<name>A0A4X1SWF0_PIG</name>
<keyword evidence="1" id="KW-1133">Transmembrane helix</keyword>
<dbReference type="AlphaFoldDB" id="A0A4X1SWF0"/>
<keyword evidence="1" id="KW-0812">Transmembrane</keyword>
<evidence type="ECO:0000256" key="1">
    <source>
        <dbReference type="SAM" id="Phobius"/>
    </source>
</evidence>